<evidence type="ECO:0000256" key="12">
    <source>
        <dbReference type="ARBA" id="ARBA00069616"/>
    </source>
</evidence>
<keyword evidence="7" id="KW-0663">Pyridoxal phosphate</keyword>
<evidence type="ECO:0000256" key="13">
    <source>
        <dbReference type="ARBA" id="ARBA00075219"/>
    </source>
</evidence>
<dbReference type="GO" id="GO:0046872">
    <property type="term" value="F:metal ion binding"/>
    <property type="evidence" value="ECO:0007669"/>
    <property type="project" value="UniProtKB-KW"/>
</dbReference>
<dbReference type="EC" id="4.3.1.18" evidence="11"/>
<dbReference type="FunFam" id="3.20.20.10:FF:000016">
    <property type="entry name" value="D-serine dehydratase"/>
    <property type="match status" value="1"/>
</dbReference>
<dbReference type="InterPro" id="IPR029066">
    <property type="entry name" value="PLP-binding_barrel"/>
</dbReference>
<dbReference type="SUPFAM" id="SSF51419">
    <property type="entry name" value="PLP-binding barrel"/>
    <property type="match status" value="1"/>
</dbReference>
<keyword evidence="6" id="KW-0862">Zinc</keyword>
<dbReference type="PANTHER" id="PTHR28004">
    <property type="entry name" value="ZGC:162816-RELATED"/>
    <property type="match status" value="1"/>
</dbReference>
<dbReference type="Pfam" id="PF14031">
    <property type="entry name" value="D-ser_dehydrat"/>
    <property type="match status" value="1"/>
</dbReference>
<dbReference type="InterPro" id="IPR026956">
    <property type="entry name" value="D-ser_dehydrat-like_dom"/>
</dbReference>
<comment type="cofactor">
    <cofactor evidence="2">
        <name>Zn(2+)</name>
        <dbReference type="ChEBI" id="CHEBI:29105"/>
    </cofactor>
</comment>
<evidence type="ECO:0000256" key="1">
    <source>
        <dbReference type="ARBA" id="ARBA00001933"/>
    </source>
</evidence>
<evidence type="ECO:0000256" key="5">
    <source>
        <dbReference type="ARBA" id="ARBA00022723"/>
    </source>
</evidence>
<comment type="cofactor">
    <cofactor evidence="1">
        <name>pyridoxal 5'-phosphate</name>
        <dbReference type="ChEBI" id="CHEBI:597326"/>
    </cofactor>
</comment>
<dbReference type="SMART" id="SM01119">
    <property type="entry name" value="D-ser_dehydrat"/>
    <property type="match status" value="1"/>
</dbReference>
<dbReference type="EMBL" id="MU864976">
    <property type="protein sequence ID" value="KAK4462195.1"/>
    <property type="molecule type" value="Genomic_DNA"/>
</dbReference>
<dbReference type="PANTHER" id="PTHR28004:SF2">
    <property type="entry name" value="D-SERINE DEHYDRATASE"/>
    <property type="match status" value="1"/>
</dbReference>
<evidence type="ECO:0000256" key="2">
    <source>
        <dbReference type="ARBA" id="ARBA00001947"/>
    </source>
</evidence>
<evidence type="ECO:0000256" key="9">
    <source>
        <dbReference type="ARBA" id="ARBA00051198"/>
    </source>
</evidence>
<dbReference type="GO" id="GO:0009636">
    <property type="term" value="P:response to toxic substance"/>
    <property type="evidence" value="ECO:0007669"/>
    <property type="project" value="UniProtKB-KW"/>
</dbReference>
<evidence type="ECO:0000313" key="15">
    <source>
        <dbReference type="EMBL" id="KAK4462195.1"/>
    </source>
</evidence>
<evidence type="ECO:0000256" key="4">
    <source>
        <dbReference type="ARBA" id="ARBA00022575"/>
    </source>
</evidence>
<dbReference type="GO" id="GO:0036088">
    <property type="term" value="P:D-serine catabolic process"/>
    <property type="evidence" value="ECO:0007669"/>
    <property type="project" value="TreeGrafter"/>
</dbReference>
<feature type="domain" description="D-serine dehydratase-like" evidence="14">
    <location>
        <begin position="331"/>
        <end position="468"/>
    </location>
</feature>
<keyword evidence="8" id="KW-0456">Lyase</keyword>
<keyword evidence="16" id="KW-1185">Reference proteome</keyword>
<comment type="caution">
    <text evidence="15">The sequence shown here is derived from an EMBL/GenBank/DDBJ whole genome shotgun (WGS) entry which is preliminary data.</text>
</comment>
<dbReference type="AlphaFoldDB" id="A0AAV9HQ54"/>
<evidence type="ECO:0000256" key="3">
    <source>
        <dbReference type="ARBA" id="ARBA00005323"/>
    </source>
</evidence>
<dbReference type="GO" id="GO:0008721">
    <property type="term" value="F:D-serine ammonia-lyase activity"/>
    <property type="evidence" value="ECO:0007669"/>
    <property type="project" value="UniProtKB-EC"/>
</dbReference>
<keyword evidence="4" id="KW-0216">Detoxification</keyword>
<reference evidence="15" key="1">
    <citation type="journal article" date="2023" name="Mol. Phylogenet. Evol.">
        <title>Genome-scale phylogeny and comparative genomics of the fungal order Sordariales.</title>
        <authorList>
            <person name="Hensen N."/>
            <person name="Bonometti L."/>
            <person name="Westerberg I."/>
            <person name="Brannstrom I.O."/>
            <person name="Guillou S."/>
            <person name="Cros-Aarteil S."/>
            <person name="Calhoun S."/>
            <person name="Haridas S."/>
            <person name="Kuo A."/>
            <person name="Mondo S."/>
            <person name="Pangilinan J."/>
            <person name="Riley R."/>
            <person name="LaButti K."/>
            <person name="Andreopoulos B."/>
            <person name="Lipzen A."/>
            <person name="Chen C."/>
            <person name="Yan M."/>
            <person name="Daum C."/>
            <person name="Ng V."/>
            <person name="Clum A."/>
            <person name="Steindorff A."/>
            <person name="Ohm R.A."/>
            <person name="Martin F."/>
            <person name="Silar P."/>
            <person name="Natvig D.O."/>
            <person name="Lalanne C."/>
            <person name="Gautier V."/>
            <person name="Ament-Velasquez S.L."/>
            <person name="Kruys A."/>
            <person name="Hutchinson M.I."/>
            <person name="Powell A.J."/>
            <person name="Barry K."/>
            <person name="Miller A.N."/>
            <person name="Grigoriev I.V."/>
            <person name="Debuchy R."/>
            <person name="Gladieux P."/>
            <person name="Hiltunen Thoren M."/>
            <person name="Johannesson H."/>
        </authorList>
    </citation>
    <scope>NUCLEOTIDE SEQUENCE</scope>
    <source>
        <strain evidence="15">PSN324</strain>
    </source>
</reference>
<comment type="function">
    <text evidence="10">Catalyzes the conversion of D-serine to pyruvate and ammonia. May play a role in D-serine detoxification.</text>
</comment>
<proteinExistence type="inferred from homology"/>
<organism evidence="15 16">
    <name type="scientific">Cladorrhinum samala</name>
    <dbReference type="NCBI Taxonomy" id="585594"/>
    <lineage>
        <taxon>Eukaryota</taxon>
        <taxon>Fungi</taxon>
        <taxon>Dikarya</taxon>
        <taxon>Ascomycota</taxon>
        <taxon>Pezizomycotina</taxon>
        <taxon>Sordariomycetes</taxon>
        <taxon>Sordariomycetidae</taxon>
        <taxon>Sordariales</taxon>
        <taxon>Podosporaceae</taxon>
        <taxon>Cladorrhinum</taxon>
    </lineage>
</organism>
<keyword evidence="5" id="KW-0479">Metal-binding</keyword>
<protein>
    <recommendedName>
        <fullName evidence="12">D-serine dehydratase</fullName>
        <ecNumber evidence="11">4.3.1.18</ecNumber>
    </recommendedName>
    <alternativeName>
        <fullName evidence="13">D-serine deaminase</fullName>
    </alternativeName>
</protein>
<reference evidence="15" key="2">
    <citation type="submission" date="2023-06" db="EMBL/GenBank/DDBJ databases">
        <authorList>
            <consortium name="Lawrence Berkeley National Laboratory"/>
            <person name="Mondo S.J."/>
            <person name="Hensen N."/>
            <person name="Bonometti L."/>
            <person name="Westerberg I."/>
            <person name="Brannstrom I.O."/>
            <person name="Guillou S."/>
            <person name="Cros-Aarteil S."/>
            <person name="Calhoun S."/>
            <person name="Haridas S."/>
            <person name="Kuo A."/>
            <person name="Pangilinan J."/>
            <person name="Riley R."/>
            <person name="Labutti K."/>
            <person name="Andreopoulos B."/>
            <person name="Lipzen A."/>
            <person name="Chen C."/>
            <person name="Yanf M."/>
            <person name="Daum C."/>
            <person name="Ng V."/>
            <person name="Clum A."/>
            <person name="Steindorff A."/>
            <person name="Ohm R."/>
            <person name="Martin F."/>
            <person name="Silar P."/>
            <person name="Natvig D."/>
            <person name="Lalanne C."/>
            <person name="Gautier V."/>
            <person name="Ament-Velasquez S.L."/>
            <person name="Kruys A."/>
            <person name="Hutchinson M.I."/>
            <person name="Powell A.J."/>
            <person name="Barry K."/>
            <person name="Miller A.N."/>
            <person name="Grigoriev I.V."/>
            <person name="Debuchy R."/>
            <person name="Gladieux P."/>
            <person name="Thoren M.H."/>
            <person name="Johannesson H."/>
        </authorList>
    </citation>
    <scope>NUCLEOTIDE SEQUENCE</scope>
    <source>
        <strain evidence="15">PSN324</strain>
    </source>
</reference>
<accession>A0AAV9HQ54</accession>
<evidence type="ECO:0000259" key="14">
    <source>
        <dbReference type="SMART" id="SM01119"/>
    </source>
</evidence>
<evidence type="ECO:0000256" key="6">
    <source>
        <dbReference type="ARBA" id="ARBA00022833"/>
    </source>
</evidence>
<dbReference type="InterPro" id="IPR042208">
    <property type="entry name" value="D-ser_dehydrat-like_sf"/>
</dbReference>
<dbReference type="Gene3D" id="3.20.20.10">
    <property type="entry name" value="Alanine racemase"/>
    <property type="match status" value="1"/>
</dbReference>
<evidence type="ECO:0000313" key="16">
    <source>
        <dbReference type="Proteomes" id="UP001321749"/>
    </source>
</evidence>
<gene>
    <name evidence="15" type="ORF">QBC42DRAFT_268367</name>
</gene>
<evidence type="ECO:0000256" key="10">
    <source>
        <dbReference type="ARBA" id="ARBA00055764"/>
    </source>
</evidence>
<evidence type="ECO:0000256" key="7">
    <source>
        <dbReference type="ARBA" id="ARBA00022898"/>
    </source>
</evidence>
<dbReference type="InterPro" id="IPR051466">
    <property type="entry name" value="D-amino_acid_metab_enzyme"/>
</dbReference>
<sequence>MSSSETISAQLKEQLRSAYLGKSLHQVPTPSVVLDLAKVKANCDGMIEATERLGLLWRPHIKTHKTEELTRLQVGDDKTSPVQLVVSTVTEAENIVPLLKEYQARSREVNVLFSFPLFASAVPRLAKFTANLGPRSLGLMVDDPSQLQAVEAITRTPGAHPPLVFIKIDGGYRRAGVIPNSSRCSELIEAVLASEKAGGCILHGLYIHAGYSYGHREDWAALKTLADEFTTLASVAEEVRSKTSPGSGHHPLVLSVGATPTATTIQHPDFYKQNSADLDPTTKELQSLFAKWKTEDGYQLEIHAGVYTTLDLQQLATHARDSTLMKASDIAITVLAEVASVYPSRGPNSTAEILINAGCLSLGREPLADKGEIPGRDYSGWGFVMPWGGCSEAPSPGRDFPKVHKGWQVGRISQEHGILVWHGAPEEEKEGAVPPKPLPLPQYGQRVRVWPNHSCIAGAGFDYYLVVDSSLPGREDEVVDVWPRWSGW</sequence>
<comment type="catalytic activity">
    <reaction evidence="9">
        <text>D-serine = pyruvate + NH4(+)</text>
        <dbReference type="Rhea" id="RHEA:13977"/>
        <dbReference type="ChEBI" id="CHEBI:15361"/>
        <dbReference type="ChEBI" id="CHEBI:28938"/>
        <dbReference type="ChEBI" id="CHEBI:35247"/>
        <dbReference type="EC" id="4.3.1.18"/>
    </reaction>
    <physiologicalReaction direction="left-to-right" evidence="9">
        <dbReference type="Rhea" id="RHEA:13978"/>
    </physiologicalReaction>
</comment>
<evidence type="ECO:0000256" key="8">
    <source>
        <dbReference type="ARBA" id="ARBA00023239"/>
    </source>
</evidence>
<evidence type="ECO:0000256" key="11">
    <source>
        <dbReference type="ARBA" id="ARBA00066349"/>
    </source>
</evidence>
<comment type="similarity">
    <text evidence="3">Belongs to the DSD1 family.</text>
</comment>
<dbReference type="Gene3D" id="2.40.37.20">
    <property type="entry name" value="D-serine dehydratase-like domain"/>
    <property type="match status" value="1"/>
</dbReference>
<name>A0AAV9HQ54_9PEZI</name>
<dbReference type="Proteomes" id="UP001321749">
    <property type="component" value="Unassembled WGS sequence"/>
</dbReference>